<dbReference type="InterPro" id="IPR025948">
    <property type="entry name" value="HTH-like_dom"/>
</dbReference>
<organism evidence="3 4">
    <name type="scientific">Palleronia caenipelagi</name>
    <dbReference type="NCBI Taxonomy" id="2489174"/>
    <lineage>
        <taxon>Bacteria</taxon>
        <taxon>Pseudomonadati</taxon>
        <taxon>Pseudomonadota</taxon>
        <taxon>Alphaproteobacteria</taxon>
        <taxon>Rhodobacterales</taxon>
        <taxon>Roseobacteraceae</taxon>
        <taxon>Palleronia</taxon>
    </lineage>
</organism>
<comment type="caution">
    <text evidence="3">The sequence shown here is derived from an EMBL/GenBank/DDBJ whole genome shotgun (WGS) entry which is preliminary data.</text>
</comment>
<evidence type="ECO:0000313" key="4">
    <source>
        <dbReference type="Proteomes" id="UP000318590"/>
    </source>
</evidence>
<dbReference type="EMBL" id="VFSV01000160">
    <property type="protein sequence ID" value="TRD13234.1"/>
    <property type="molecule type" value="Genomic_DNA"/>
</dbReference>
<keyword evidence="4" id="KW-1185">Reference proteome</keyword>
<evidence type="ECO:0000256" key="1">
    <source>
        <dbReference type="SAM" id="MobiDB-lite"/>
    </source>
</evidence>
<dbReference type="PANTHER" id="PTHR46889">
    <property type="entry name" value="TRANSPOSASE INSF FOR INSERTION SEQUENCE IS3B-RELATED"/>
    <property type="match status" value="1"/>
</dbReference>
<dbReference type="Pfam" id="PF13276">
    <property type="entry name" value="HTH_21"/>
    <property type="match status" value="1"/>
</dbReference>
<feature type="compositionally biased region" description="Basic residues" evidence="1">
    <location>
        <begin position="103"/>
        <end position="113"/>
    </location>
</feature>
<feature type="non-terminal residue" evidence="3">
    <location>
        <position position="1"/>
    </location>
</feature>
<dbReference type="OrthoDB" id="9803878at2"/>
<feature type="compositionally biased region" description="Polar residues" evidence="1">
    <location>
        <begin position="114"/>
        <end position="125"/>
    </location>
</feature>
<accession>A0A547PGP4</accession>
<evidence type="ECO:0000259" key="2">
    <source>
        <dbReference type="Pfam" id="PF13276"/>
    </source>
</evidence>
<dbReference type="InterPro" id="IPR050900">
    <property type="entry name" value="Transposase_IS3/IS150/IS904"/>
</dbReference>
<protein>
    <submittedName>
        <fullName evidence="3">IS3 family transposase</fullName>
    </submittedName>
</protein>
<dbReference type="RefSeq" id="WP_142836427.1">
    <property type="nucleotide sequence ID" value="NZ_VFSV01000160.1"/>
</dbReference>
<gene>
    <name evidence="3" type="ORF">FEV53_20480</name>
</gene>
<name>A0A547PGP4_9RHOB</name>
<feature type="domain" description="HTH-like" evidence="2">
    <location>
        <begin position="54"/>
        <end position="111"/>
    </location>
</feature>
<dbReference type="Proteomes" id="UP000318590">
    <property type="component" value="Unassembled WGS sequence"/>
</dbReference>
<sequence>QSSVRLTVAPVGPRKRENAVSTLCRLVRLSRSWFYGHGAGEAARESRKARRAARDKALLERISHFFKASKGRYGSKRIHRDPCADGESVSERRVARIMQKNRISARPRKRRKPVTTNSNHQLTPSPNLLQRAFHCTTQNTVWLADITYVGTGEGWLYLAAVKECAFVRRRPSGSDRWRRDGQLQGQWRMRPAKSWGGPWPNI</sequence>
<proteinExistence type="predicted"/>
<evidence type="ECO:0000313" key="3">
    <source>
        <dbReference type="EMBL" id="TRD13234.1"/>
    </source>
</evidence>
<dbReference type="PANTHER" id="PTHR46889:SF4">
    <property type="entry name" value="TRANSPOSASE INSO FOR INSERTION SEQUENCE ELEMENT IS911B-RELATED"/>
    <property type="match status" value="1"/>
</dbReference>
<dbReference type="AlphaFoldDB" id="A0A547PGP4"/>
<feature type="region of interest" description="Disordered" evidence="1">
    <location>
        <begin position="101"/>
        <end position="125"/>
    </location>
</feature>
<reference evidence="3 4" key="1">
    <citation type="submission" date="2019-06" db="EMBL/GenBank/DDBJ databases">
        <title>Paenimaribius caenipelagi gen. nov., sp. nov., isolated from a tidal flat.</title>
        <authorList>
            <person name="Yoon J.-H."/>
        </authorList>
    </citation>
    <scope>NUCLEOTIDE SEQUENCE [LARGE SCALE GENOMIC DNA]</scope>
    <source>
        <strain evidence="3 4">JBTF-M29</strain>
    </source>
</reference>